<dbReference type="OMA" id="PFNTNIK"/>
<proteinExistence type="predicted"/>
<dbReference type="Pfam" id="PF17016">
    <property type="entry name" value="DUF5095"/>
    <property type="match status" value="1"/>
</dbReference>
<evidence type="ECO:0000313" key="1">
    <source>
        <dbReference type="EMBL" id="ELQ74601.1"/>
    </source>
</evidence>
<dbReference type="VEuPathDB" id="MicrosporidiaDB:THOM_2515"/>
<sequence length="250" mass="29664">MNGYQSDITNCPSDNPFRCTNVVKKQKINPSEKIRTNQFNDDVFIKQLVKRDTSRKVTPKKCSTMNIYRKVKIVSKNVLEGKRVEYFKFPFNTNIKKDDSDLYNLVYMEWLLAITSVYKNYKNKNEEFYVKFFDKMFIFSTALYCSSACKEILEQLEVEYLNEGSFLKVSGIDVALVYDYVINYEFKPKDKLPFILSKHKFTNSISYDSKFVENQLVRDRGVLKHYYVIEGYLYGHDFSEYFEEDVAVEF</sequence>
<dbReference type="HOGENOM" id="CLU_082796_0_0_1"/>
<name>L7JU80_TRAHO</name>
<accession>L7JU80</accession>
<organism evidence="1 2">
    <name type="scientific">Trachipleistophora hominis</name>
    <name type="common">Microsporidian parasite</name>
    <dbReference type="NCBI Taxonomy" id="72359"/>
    <lineage>
        <taxon>Eukaryota</taxon>
        <taxon>Fungi</taxon>
        <taxon>Fungi incertae sedis</taxon>
        <taxon>Microsporidia</taxon>
        <taxon>Pleistophoridae</taxon>
        <taxon>Trachipleistophora</taxon>
    </lineage>
</organism>
<keyword evidence="2" id="KW-1185">Reference proteome</keyword>
<dbReference type="OrthoDB" id="2190993at2759"/>
<dbReference type="AlphaFoldDB" id="L7JU80"/>
<reference evidence="1 2" key="1">
    <citation type="journal article" date="2012" name="PLoS Pathog.">
        <title>The genome of the obligate intracellular parasite Trachipleistophora hominis: new insights into microsporidian genome dynamics and reductive evolution.</title>
        <authorList>
            <person name="Heinz E."/>
            <person name="Williams T.A."/>
            <person name="Nakjang S."/>
            <person name="Noel C.J."/>
            <person name="Swan D.C."/>
            <person name="Goldberg A.V."/>
            <person name="Harris S.R."/>
            <person name="Weinmaier T."/>
            <person name="Markert S."/>
            <person name="Becher D."/>
            <person name="Bernhardt J."/>
            <person name="Dagan T."/>
            <person name="Hacker C."/>
            <person name="Lucocq J.M."/>
            <person name="Schweder T."/>
            <person name="Rattei T."/>
            <person name="Hall N."/>
            <person name="Hirt R.P."/>
            <person name="Embley T.M."/>
        </authorList>
    </citation>
    <scope>NUCLEOTIDE SEQUENCE [LARGE SCALE GENOMIC DNA]</scope>
</reference>
<gene>
    <name evidence="1" type="ORF">THOM_2515</name>
</gene>
<protein>
    <submittedName>
        <fullName evidence="1">Uncharacterized protein</fullName>
    </submittedName>
</protein>
<dbReference type="InParanoid" id="L7JU80"/>
<dbReference type="EMBL" id="JH994035">
    <property type="protein sequence ID" value="ELQ74601.1"/>
    <property type="molecule type" value="Genomic_DNA"/>
</dbReference>
<evidence type="ECO:0000313" key="2">
    <source>
        <dbReference type="Proteomes" id="UP000011185"/>
    </source>
</evidence>
<dbReference type="Proteomes" id="UP000011185">
    <property type="component" value="Unassembled WGS sequence"/>
</dbReference>
<dbReference type="InterPro" id="IPR031515">
    <property type="entry name" value="DUF5095"/>
</dbReference>